<dbReference type="Gene3D" id="1.10.150.20">
    <property type="entry name" value="5' to 3' exonuclease, C-terminal subdomain"/>
    <property type="match status" value="1"/>
</dbReference>
<dbReference type="InterPro" id="IPR007560">
    <property type="entry name" value="Restrct_endonuc_IV_Mrr"/>
</dbReference>
<protein>
    <recommendedName>
        <fullName evidence="4">ATP-cone domain-containing protein</fullName>
    </recommendedName>
</protein>
<dbReference type="CDD" id="cd22308">
    <property type="entry name" value="Af1548-like"/>
    <property type="match status" value="1"/>
</dbReference>
<reference evidence="6" key="1">
    <citation type="journal article" date="2020" name="mSystems">
        <title>Genome- and Community-Level Interaction Insights into Carbon Utilization and Element Cycling Functions of Hydrothermarchaeota in Hydrothermal Sediment.</title>
        <authorList>
            <person name="Zhou Z."/>
            <person name="Liu Y."/>
            <person name="Xu W."/>
            <person name="Pan J."/>
            <person name="Luo Z.H."/>
            <person name="Li M."/>
        </authorList>
    </citation>
    <scope>NUCLEOTIDE SEQUENCE [LARGE SCALE GENOMIC DNA]</scope>
    <source>
        <strain evidence="5">SpSt-12</strain>
        <strain evidence="7">SpSt-38</strain>
        <strain evidence="6">SpSt-87</strain>
    </source>
</reference>
<dbReference type="AlphaFoldDB" id="A0A7C3MG61"/>
<keyword evidence="1 3" id="KW-0547">Nucleotide-binding</keyword>
<keyword evidence="2 3" id="KW-0067">ATP-binding</keyword>
<organism evidence="6">
    <name type="scientific">Archaeoglobus fulgidus</name>
    <dbReference type="NCBI Taxonomy" id="2234"/>
    <lineage>
        <taxon>Archaea</taxon>
        <taxon>Methanobacteriati</taxon>
        <taxon>Methanobacteriota</taxon>
        <taxon>Archaeoglobi</taxon>
        <taxon>Archaeoglobales</taxon>
        <taxon>Archaeoglobaceae</taxon>
        <taxon>Archaeoglobus</taxon>
    </lineage>
</organism>
<dbReference type="SUPFAM" id="SSF47794">
    <property type="entry name" value="Rad51 N-terminal domain-like"/>
    <property type="match status" value="1"/>
</dbReference>
<dbReference type="InterPro" id="IPR011335">
    <property type="entry name" value="Restrct_endonuc-II-like"/>
</dbReference>
<dbReference type="InterPro" id="IPR011856">
    <property type="entry name" value="tRNA_endonuc-like_dom_sf"/>
</dbReference>
<feature type="domain" description="ATP-cone" evidence="4">
    <location>
        <begin position="1"/>
        <end position="106"/>
    </location>
</feature>
<dbReference type="InterPro" id="IPR054374">
    <property type="entry name" value="AF1548-like_C"/>
</dbReference>
<dbReference type="Pfam" id="PF22357">
    <property type="entry name" value="AF1548-like_C"/>
    <property type="match status" value="1"/>
</dbReference>
<dbReference type="Gene3D" id="3.40.1350.10">
    <property type="match status" value="1"/>
</dbReference>
<dbReference type="EMBL" id="DSQD01000068">
    <property type="protein sequence ID" value="HGF87229.1"/>
    <property type="molecule type" value="Genomic_DNA"/>
</dbReference>
<evidence type="ECO:0000259" key="4">
    <source>
        <dbReference type="PROSITE" id="PS51161"/>
    </source>
</evidence>
<dbReference type="InterPro" id="IPR005144">
    <property type="entry name" value="ATP-cone_dom"/>
</dbReference>
<dbReference type="EMBL" id="DSCQ01000122">
    <property type="protein sequence ID" value="HET22226.1"/>
    <property type="molecule type" value="Genomic_DNA"/>
</dbReference>
<dbReference type="GO" id="GO:0004519">
    <property type="term" value="F:endonuclease activity"/>
    <property type="evidence" value="ECO:0007669"/>
    <property type="project" value="InterPro"/>
</dbReference>
<dbReference type="GO" id="GO:0003677">
    <property type="term" value="F:DNA binding"/>
    <property type="evidence" value="ECO:0007669"/>
    <property type="project" value="InterPro"/>
</dbReference>
<dbReference type="InterPro" id="IPR010995">
    <property type="entry name" value="DNA_repair_Rad51/TF_NusA_a-hlx"/>
</dbReference>
<gene>
    <name evidence="5" type="ORF">ENN70_09355</name>
    <name evidence="7" type="ORF">ENR21_02115</name>
    <name evidence="6" type="ORF">ENW66_07725</name>
</gene>
<comment type="caution">
    <text evidence="6">The sequence shown here is derived from an EMBL/GenBank/DDBJ whole genome shotgun (WGS) entry which is preliminary data.</text>
</comment>
<evidence type="ECO:0000256" key="3">
    <source>
        <dbReference type="PROSITE-ProRule" id="PRU00492"/>
    </source>
</evidence>
<evidence type="ECO:0000313" key="7">
    <source>
        <dbReference type="EMBL" id="HGF87229.1"/>
    </source>
</evidence>
<proteinExistence type="predicted"/>
<sequence length="264" mass="30041">MLVRKRDGRLEEFSKAKIIRTCLKAGASKRIAEMVADEVESRIYDGISTDEVLEMVIELLLKHEYPRAERYDLKRSLIRLGPSGFGFEKFVARLLEEYDFETDTNVIVHGRCVEQEIDVVAEKDGEKYMIECKFHNQPVYTGLKDVMYTYARFLDVSHHGFIQPWVFTNTKFSDEAKRYASCMGMKLTGWKYPENEGIEVMLESKGLYPVTILKVDKEVIDAAVNAGLVFCSDVVNAGESGLRAAGLSKDDARRLLEEAKKVIS</sequence>
<accession>A0A7C3MG61</accession>
<dbReference type="EMBL" id="DTLB01000046">
    <property type="protein sequence ID" value="HFW32816.1"/>
    <property type="molecule type" value="Genomic_DNA"/>
</dbReference>
<dbReference type="GO" id="GO:0005524">
    <property type="term" value="F:ATP binding"/>
    <property type="evidence" value="ECO:0007669"/>
    <property type="project" value="UniProtKB-UniRule"/>
</dbReference>
<evidence type="ECO:0000313" key="6">
    <source>
        <dbReference type="EMBL" id="HFW32816.1"/>
    </source>
</evidence>
<dbReference type="GO" id="GO:0009307">
    <property type="term" value="P:DNA restriction-modification system"/>
    <property type="evidence" value="ECO:0007669"/>
    <property type="project" value="InterPro"/>
</dbReference>
<dbReference type="Pfam" id="PF04471">
    <property type="entry name" value="Mrr_cat"/>
    <property type="match status" value="1"/>
</dbReference>
<name>A0A7C3MG61_ARCFL</name>
<evidence type="ECO:0000313" key="5">
    <source>
        <dbReference type="EMBL" id="HET22226.1"/>
    </source>
</evidence>
<evidence type="ECO:0000256" key="2">
    <source>
        <dbReference type="ARBA" id="ARBA00022840"/>
    </source>
</evidence>
<dbReference type="SUPFAM" id="SSF52980">
    <property type="entry name" value="Restriction endonuclease-like"/>
    <property type="match status" value="1"/>
</dbReference>
<dbReference type="Pfam" id="PF03477">
    <property type="entry name" value="ATP-cone"/>
    <property type="match status" value="1"/>
</dbReference>
<evidence type="ECO:0000256" key="1">
    <source>
        <dbReference type="ARBA" id="ARBA00022741"/>
    </source>
</evidence>
<dbReference type="PROSITE" id="PS51161">
    <property type="entry name" value="ATP_CONE"/>
    <property type="match status" value="1"/>
</dbReference>